<dbReference type="EMBL" id="QOQW01000005">
    <property type="protein sequence ID" value="RCK80735.1"/>
    <property type="molecule type" value="Genomic_DNA"/>
</dbReference>
<gene>
    <name evidence="2" type="ORF">OZSIB_3048</name>
</gene>
<accession>A0A367ZRG5</accession>
<reference evidence="2 3" key="1">
    <citation type="submission" date="2018-05" db="EMBL/GenBank/DDBJ databases">
        <title>A metagenomic window into the 2 km-deep terrestrial subsurface aquifer revealed taxonomically and functionally diverse microbial community comprising novel uncultured bacterial lineages.</title>
        <authorList>
            <person name="Kadnikov V.V."/>
            <person name="Mardanov A.V."/>
            <person name="Beletsky A.V."/>
            <person name="Banks D."/>
            <person name="Pimenov N.V."/>
            <person name="Frank Y.A."/>
            <person name="Karnachuk O.V."/>
            <person name="Ravin N.V."/>
        </authorList>
    </citation>
    <scope>NUCLEOTIDE SEQUENCE [LARGE SCALE GENOMIC DNA]</scope>
    <source>
        <strain evidence="2">BY5</strain>
    </source>
</reference>
<dbReference type="AlphaFoldDB" id="A0A367ZRG5"/>
<sequence length="143" mass="15892">MALAERVGQRTGTVFRLTRKGVMAALAKGYTLPTLWRLLEAQVAAPIPANVRTEVEAWARNVVRMAAHSAILLQVPDEATLQRLLDVGRNKVIRLGDLLVQLCGTPRELRQLVDRLQVAGLFVTLPELPATPSRRGRPPYRPR</sequence>
<organism evidence="2 3">
    <name type="scientific">Candidatus Ozemobacter sibiricus</name>
    <dbReference type="NCBI Taxonomy" id="2268124"/>
    <lineage>
        <taxon>Bacteria</taxon>
        <taxon>Candidatus Ozemobacteria</taxon>
        <taxon>Candidatus Ozemobacterales</taxon>
        <taxon>Candidatus Ozemobacteraceae</taxon>
        <taxon>Candidatus Ozemobacter</taxon>
    </lineage>
</organism>
<protein>
    <recommendedName>
        <fullName evidence="1">Helicase XPB/Ssl2 N-terminal domain-containing protein</fullName>
    </recommendedName>
</protein>
<comment type="caution">
    <text evidence="2">The sequence shown here is derived from an EMBL/GenBank/DDBJ whole genome shotgun (WGS) entry which is preliminary data.</text>
</comment>
<evidence type="ECO:0000259" key="1">
    <source>
        <dbReference type="Pfam" id="PF13625"/>
    </source>
</evidence>
<name>A0A367ZRG5_9BACT</name>
<evidence type="ECO:0000313" key="2">
    <source>
        <dbReference type="EMBL" id="RCK80735.1"/>
    </source>
</evidence>
<proteinExistence type="predicted"/>
<dbReference type="Pfam" id="PF13625">
    <property type="entry name" value="Helicase_C_3"/>
    <property type="match status" value="1"/>
</dbReference>
<dbReference type="Proteomes" id="UP000252355">
    <property type="component" value="Unassembled WGS sequence"/>
</dbReference>
<feature type="domain" description="Helicase XPB/Ssl2 N-terminal" evidence="1">
    <location>
        <begin position="2"/>
        <end position="90"/>
    </location>
</feature>
<evidence type="ECO:0000313" key="3">
    <source>
        <dbReference type="Proteomes" id="UP000252355"/>
    </source>
</evidence>
<dbReference type="InterPro" id="IPR032830">
    <property type="entry name" value="XPB/Ssl2_N"/>
</dbReference>